<dbReference type="EMBL" id="VIOS01000139">
    <property type="protein sequence ID" value="TQP08568.1"/>
    <property type="molecule type" value="Genomic_DNA"/>
</dbReference>
<dbReference type="AlphaFoldDB" id="A0A544BQB1"/>
<dbReference type="RefSeq" id="WP_000492621.1">
    <property type="nucleotide sequence ID" value="NZ_AP028806.1"/>
</dbReference>
<comment type="caution">
    <text evidence="1">The sequence shown here is derived from an EMBL/GenBank/DDBJ whole genome shotgun (WGS) entry which is preliminary data.</text>
</comment>
<name>A0A544BQB1_VIBCL</name>
<organism evidence="1 2">
    <name type="scientific">Vibrio cholerae</name>
    <dbReference type="NCBI Taxonomy" id="666"/>
    <lineage>
        <taxon>Bacteria</taxon>
        <taxon>Pseudomonadati</taxon>
        <taxon>Pseudomonadota</taxon>
        <taxon>Gammaproteobacteria</taxon>
        <taxon>Vibrionales</taxon>
        <taxon>Vibrionaceae</taxon>
        <taxon>Vibrio</taxon>
    </lineage>
</organism>
<reference evidence="1 2" key="1">
    <citation type="submission" date="2019-07" db="EMBL/GenBank/DDBJ databases">
        <title>Phenotypic and genotypic antimicrobial resistance traits of Vibrio cholerae non-O1/non-O139 isolated from a large Austrian lake frequently associated with cases of infection.</title>
        <authorList>
            <person name="Lepuschitz S."/>
            <person name="Baron S."/>
            <person name="Larvor E."/>
            <person name="Granier S."/>
            <person name="Pretzer C."/>
            <person name="Mach R.L."/>
            <person name="Farnleitner A.H."/>
            <person name="Ruppitsch W."/>
            <person name="Pleininger S."/>
            <person name="Indra A."/>
            <person name="Kirschner A.K.T."/>
        </authorList>
    </citation>
    <scope>NUCLEOTIDE SEQUENCE [LARGE SCALE GENOMIC DNA]</scope>
    <source>
        <strain evidence="1 2">A12JL36W90</strain>
    </source>
</reference>
<accession>A0A544BQB1</accession>
<gene>
    <name evidence="1" type="ORF">FLM02_18740</name>
</gene>
<protein>
    <submittedName>
        <fullName evidence="1">Uncharacterized protein</fullName>
    </submittedName>
</protein>
<dbReference type="Proteomes" id="UP000319979">
    <property type="component" value="Unassembled WGS sequence"/>
</dbReference>
<sequence>MFSPKFKVKINESVKVIGTPELEVFARKYQINRYAPARYSWYFLLQLMMYQQKFGVEPAEIVEAIKELEIDGNHNLIKPATQFRHLPLKGLWHKHYFSARFMAQNLQLHHGKNGIKKILNKHWTPGQDLTDDILRTVAEEFTFKAFEDRADSGKLTGEWLVFAKYKGENFYLALGEHEGDHQSLYDAIKTLCVPQFNFLADILNTEG</sequence>
<evidence type="ECO:0000313" key="1">
    <source>
        <dbReference type="EMBL" id="TQP08568.1"/>
    </source>
</evidence>
<proteinExistence type="predicted"/>
<evidence type="ECO:0000313" key="2">
    <source>
        <dbReference type="Proteomes" id="UP000319979"/>
    </source>
</evidence>